<evidence type="ECO:0000256" key="2">
    <source>
        <dbReference type="SAM" id="SignalP"/>
    </source>
</evidence>
<name>A0A9P9EPG0_9HYPO</name>
<keyword evidence="2" id="KW-0732">Signal</keyword>
<dbReference type="EMBL" id="JAGMUU010000012">
    <property type="protein sequence ID" value="KAH7141550.1"/>
    <property type="molecule type" value="Genomic_DNA"/>
</dbReference>
<feature type="signal peptide" evidence="2">
    <location>
        <begin position="1"/>
        <end position="16"/>
    </location>
</feature>
<accession>A0A9P9EPG0</accession>
<dbReference type="Proteomes" id="UP000717696">
    <property type="component" value="Unassembled WGS sequence"/>
</dbReference>
<evidence type="ECO:0000256" key="1">
    <source>
        <dbReference type="SAM" id="MobiDB-lite"/>
    </source>
</evidence>
<feature type="compositionally biased region" description="Basic and acidic residues" evidence="1">
    <location>
        <begin position="145"/>
        <end position="158"/>
    </location>
</feature>
<feature type="region of interest" description="Disordered" evidence="1">
    <location>
        <begin position="139"/>
        <end position="158"/>
    </location>
</feature>
<evidence type="ECO:0000313" key="3">
    <source>
        <dbReference type="EMBL" id="KAH7141550.1"/>
    </source>
</evidence>
<comment type="caution">
    <text evidence="3">The sequence shown here is derived from an EMBL/GenBank/DDBJ whole genome shotgun (WGS) entry which is preliminary data.</text>
</comment>
<evidence type="ECO:0000313" key="4">
    <source>
        <dbReference type="Proteomes" id="UP000717696"/>
    </source>
</evidence>
<sequence length="158" mass="16708">MKTVFFTLAAAGVVTAQDFSGVPSRTSPAAAVCVAYSATAASGTEAATATATGTESAPRPLPPPPPRLFLMSPPASTDIVIIHPINRLVHGVRNFTESINELIFVFEHDIEPGKRLTGWVKPWGTCRNHSGDCRACLAPSSAGEGESKGKRRDTVRIH</sequence>
<organism evidence="3 4">
    <name type="scientific">Dactylonectria estremocensis</name>
    <dbReference type="NCBI Taxonomy" id="1079267"/>
    <lineage>
        <taxon>Eukaryota</taxon>
        <taxon>Fungi</taxon>
        <taxon>Dikarya</taxon>
        <taxon>Ascomycota</taxon>
        <taxon>Pezizomycotina</taxon>
        <taxon>Sordariomycetes</taxon>
        <taxon>Hypocreomycetidae</taxon>
        <taxon>Hypocreales</taxon>
        <taxon>Nectriaceae</taxon>
        <taxon>Dactylonectria</taxon>
    </lineage>
</organism>
<protein>
    <submittedName>
        <fullName evidence="3">Uncharacterized protein</fullName>
    </submittedName>
</protein>
<dbReference type="AlphaFoldDB" id="A0A9P9EPG0"/>
<proteinExistence type="predicted"/>
<feature type="chain" id="PRO_5040433847" evidence="2">
    <location>
        <begin position="17"/>
        <end position="158"/>
    </location>
</feature>
<gene>
    <name evidence="3" type="ORF">B0J13DRAFT_676472</name>
</gene>
<keyword evidence="4" id="KW-1185">Reference proteome</keyword>
<reference evidence="3" key="1">
    <citation type="journal article" date="2021" name="Nat. Commun.">
        <title>Genetic determinants of endophytism in the Arabidopsis root mycobiome.</title>
        <authorList>
            <person name="Mesny F."/>
            <person name="Miyauchi S."/>
            <person name="Thiergart T."/>
            <person name="Pickel B."/>
            <person name="Atanasova L."/>
            <person name="Karlsson M."/>
            <person name="Huettel B."/>
            <person name="Barry K.W."/>
            <person name="Haridas S."/>
            <person name="Chen C."/>
            <person name="Bauer D."/>
            <person name="Andreopoulos W."/>
            <person name="Pangilinan J."/>
            <person name="LaButti K."/>
            <person name="Riley R."/>
            <person name="Lipzen A."/>
            <person name="Clum A."/>
            <person name="Drula E."/>
            <person name="Henrissat B."/>
            <person name="Kohler A."/>
            <person name="Grigoriev I.V."/>
            <person name="Martin F.M."/>
            <person name="Hacquard S."/>
        </authorList>
    </citation>
    <scope>NUCLEOTIDE SEQUENCE</scope>
    <source>
        <strain evidence="3">MPI-CAGE-AT-0021</strain>
    </source>
</reference>